<feature type="compositionally biased region" description="Low complexity" evidence="1">
    <location>
        <begin position="68"/>
        <end position="81"/>
    </location>
</feature>
<feature type="region of interest" description="Disordered" evidence="1">
    <location>
        <begin position="67"/>
        <end position="87"/>
    </location>
</feature>
<evidence type="ECO:0000313" key="2">
    <source>
        <dbReference type="Proteomes" id="UP000046392"/>
    </source>
</evidence>
<accession>A0A0N5CI57</accession>
<proteinExistence type="predicted"/>
<organism evidence="2 3">
    <name type="scientific">Strongyloides papillosus</name>
    <name type="common">Intestinal threadworm</name>
    <dbReference type="NCBI Taxonomy" id="174720"/>
    <lineage>
        <taxon>Eukaryota</taxon>
        <taxon>Metazoa</taxon>
        <taxon>Ecdysozoa</taxon>
        <taxon>Nematoda</taxon>
        <taxon>Chromadorea</taxon>
        <taxon>Rhabditida</taxon>
        <taxon>Tylenchina</taxon>
        <taxon>Panagrolaimomorpha</taxon>
        <taxon>Strongyloidoidea</taxon>
        <taxon>Strongyloididae</taxon>
        <taxon>Strongyloides</taxon>
    </lineage>
</organism>
<dbReference type="Proteomes" id="UP000046392">
    <property type="component" value="Unplaced"/>
</dbReference>
<evidence type="ECO:0000313" key="3">
    <source>
        <dbReference type="WBParaSite" id="SPAL_0001751900.1"/>
    </source>
</evidence>
<protein>
    <submittedName>
        <fullName evidence="3">C-type lectin domain-containing protein</fullName>
    </submittedName>
</protein>
<dbReference type="AlphaFoldDB" id="A0A0N5CI57"/>
<name>A0A0N5CI57_STREA</name>
<feature type="compositionally biased region" description="Low complexity" evidence="1">
    <location>
        <begin position="33"/>
        <end position="43"/>
    </location>
</feature>
<dbReference type="WBParaSite" id="SPAL_0001751900.1">
    <property type="protein sequence ID" value="SPAL_0001751900.1"/>
    <property type="gene ID" value="SPAL_0001751900"/>
</dbReference>
<evidence type="ECO:0000256" key="1">
    <source>
        <dbReference type="SAM" id="MobiDB-lite"/>
    </source>
</evidence>
<keyword evidence="2" id="KW-1185">Reference proteome</keyword>
<reference evidence="3" key="1">
    <citation type="submission" date="2017-02" db="UniProtKB">
        <authorList>
            <consortium name="WormBaseParasite"/>
        </authorList>
    </citation>
    <scope>IDENTIFICATION</scope>
</reference>
<feature type="region of interest" description="Disordered" evidence="1">
    <location>
        <begin position="19"/>
        <end position="48"/>
    </location>
</feature>
<feature type="compositionally biased region" description="Basic and acidic residues" evidence="1">
    <location>
        <begin position="19"/>
        <end position="32"/>
    </location>
</feature>
<sequence>MEDNNYECLFNVNDFDCKKKLPSDDKTSETKKLTTNTKNGNVTPQGYNPMDYFKPTNTQPKIILKSNPTQTTTGTQPIQSPMGTTQKQASNSLQLKGGSNDGILTQEQIDQVEKILPNGQRTSLYMYYYNYYSKVRPGRNQEYYDNLITQYMKICKERLSRINEERQSAEHSRRLLMATTDVVVGPKISKREELTGNLFYWFGINKIDRVLKWHDTVADKDQNDFDQVDFICYRRNAFLRKNWCYVSKDGFKYIPTSFEAHSVIMASTNQNSFSQFAYNCGYKAAPKRIFLEYVTSS</sequence>